<dbReference type="EMBL" id="JAVQLW010000002">
    <property type="protein sequence ID" value="MDS9468876.1"/>
    <property type="molecule type" value="Genomic_DNA"/>
</dbReference>
<feature type="domain" description="N-acetyltransferase" evidence="1">
    <location>
        <begin position="14"/>
        <end position="103"/>
    </location>
</feature>
<dbReference type="InterPro" id="IPR016181">
    <property type="entry name" value="Acyl_CoA_acyltransferase"/>
</dbReference>
<proteinExistence type="predicted"/>
<dbReference type="InterPro" id="IPR031165">
    <property type="entry name" value="GNAT_YJDJ"/>
</dbReference>
<dbReference type="GO" id="GO:0016746">
    <property type="term" value="F:acyltransferase activity"/>
    <property type="evidence" value="ECO:0007669"/>
    <property type="project" value="UniProtKB-KW"/>
</dbReference>
<evidence type="ECO:0000313" key="3">
    <source>
        <dbReference type="Proteomes" id="UP001269144"/>
    </source>
</evidence>
<evidence type="ECO:0000259" key="1">
    <source>
        <dbReference type="PROSITE" id="PS51729"/>
    </source>
</evidence>
<accession>A0ABU2HV13</accession>
<keyword evidence="3" id="KW-1185">Reference proteome</keyword>
<dbReference type="PANTHER" id="PTHR31435">
    <property type="entry name" value="PROTEIN NATD1"/>
    <property type="match status" value="1"/>
</dbReference>
<dbReference type="PROSITE" id="PS51729">
    <property type="entry name" value="GNAT_YJDJ"/>
    <property type="match status" value="1"/>
</dbReference>
<organism evidence="2 3">
    <name type="scientific">Paracoccus aurantius</name>
    <dbReference type="NCBI Taxonomy" id="3073814"/>
    <lineage>
        <taxon>Bacteria</taxon>
        <taxon>Pseudomonadati</taxon>
        <taxon>Pseudomonadota</taxon>
        <taxon>Alphaproteobacteria</taxon>
        <taxon>Rhodobacterales</taxon>
        <taxon>Paracoccaceae</taxon>
        <taxon>Paracoccus</taxon>
    </lineage>
</organism>
<protein>
    <submittedName>
        <fullName evidence="2">GNAT family N-acetyltransferase</fullName>
        <ecNumber evidence="2">2.3.1.-</ecNumber>
    </submittedName>
</protein>
<dbReference type="EC" id="2.3.1.-" evidence="2"/>
<dbReference type="Gene3D" id="3.40.630.30">
    <property type="match status" value="1"/>
</dbReference>
<dbReference type="SUPFAM" id="SSF55729">
    <property type="entry name" value="Acyl-CoA N-acyltransferases (Nat)"/>
    <property type="match status" value="1"/>
</dbReference>
<evidence type="ECO:0000313" key="2">
    <source>
        <dbReference type="EMBL" id="MDS9468876.1"/>
    </source>
</evidence>
<dbReference type="InterPro" id="IPR045057">
    <property type="entry name" value="Gcn5-rel_NAT"/>
</dbReference>
<keyword evidence="2" id="KW-0012">Acyltransferase</keyword>
<comment type="caution">
    <text evidence="2">The sequence shown here is derived from an EMBL/GenBank/DDBJ whole genome shotgun (WGS) entry which is preliminary data.</text>
</comment>
<sequence length="104" mass="11275">MTKIAPTPPEITYQDSETKGRYVARLLGVAGEADLTFSKVSESLIIADHTAVPDSMRGTGMGSALAERLIADARAKGQRIVPLCPFVRAFAMKQREALADVIQW</sequence>
<dbReference type="Pfam" id="PF14542">
    <property type="entry name" value="Acetyltransf_CG"/>
    <property type="match status" value="1"/>
</dbReference>
<dbReference type="Proteomes" id="UP001269144">
    <property type="component" value="Unassembled WGS sequence"/>
</dbReference>
<keyword evidence="2" id="KW-0808">Transferase</keyword>
<gene>
    <name evidence="2" type="ORF">RGQ15_15020</name>
</gene>
<name>A0ABU2HV13_9RHOB</name>
<dbReference type="RefSeq" id="WP_311161319.1">
    <property type="nucleotide sequence ID" value="NZ_JAVQLW010000002.1"/>
</dbReference>
<dbReference type="PANTHER" id="PTHR31435:SF10">
    <property type="entry name" value="BSR4717 PROTEIN"/>
    <property type="match status" value="1"/>
</dbReference>
<reference evidence="3" key="1">
    <citation type="submission" date="2023-07" db="EMBL/GenBank/DDBJ databases">
        <title>Paracoccus sp. MBLB3053 whole genome sequence.</title>
        <authorList>
            <person name="Hwang C.Y."/>
            <person name="Cho E.-S."/>
            <person name="Seo M.-J."/>
        </authorList>
    </citation>
    <scope>NUCLEOTIDE SEQUENCE [LARGE SCALE GENOMIC DNA]</scope>
    <source>
        <strain evidence="3">MBLB3053</strain>
    </source>
</reference>